<name>A0ABV9U9U7_9ACTN</name>
<dbReference type="InterPro" id="IPR050765">
    <property type="entry name" value="Riboflavin_Biosynth_HTPR"/>
</dbReference>
<evidence type="ECO:0000256" key="2">
    <source>
        <dbReference type="ARBA" id="ARBA00022857"/>
    </source>
</evidence>
<protein>
    <submittedName>
        <fullName evidence="5">Dihydrofolate reductase family protein</fullName>
    </submittedName>
</protein>
<evidence type="ECO:0000313" key="6">
    <source>
        <dbReference type="Proteomes" id="UP001595872"/>
    </source>
</evidence>
<dbReference type="PANTHER" id="PTHR38011">
    <property type="entry name" value="DIHYDROFOLATE REDUCTASE FAMILY PROTEIN (AFU_ORTHOLOGUE AFUA_8G06820)"/>
    <property type="match status" value="1"/>
</dbReference>
<keyword evidence="3" id="KW-0560">Oxidoreductase</keyword>
<organism evidence="5 6">
    <name type="scientific">Actinomadura gamaensis</name>
    <dbReference type="NCBI Taxonomy" id="1763541"/>
    <lineage>
        <taxon>Bacteria</taxon>
        <taxon>Bacillati</taxon>
        <taxon>Actinomycetota</taxon>
        <taxon>Actinomycetes</taxon>
        <taxon>Streptosporangiales</taxon>
        <taxon>Thermomonosporaceae</taxon>
        <taxon>Actinomadura</taxon>
    </lineage>
</organism>
<dbReference type="SUPFAM" id="SSF53597">
    <property type="entry name" value="Dihydrofolate reductase-like"/>
    <property type="match status" value="1"/>
</dbReference>
<dbReference type="Gene3D" id="3.40.430.10">
    <property type="entry name" value="Dihydrofolate Reductase, subunit A"/>
    <property type="match status" value="1"/>
</dbReference>
<sequence length="216" mass="23336">MDIDELLKRYPYPDRTPWLRANMIATLDGGIQYKGDTGAIGYAGDHALMAALRSLADIVVMGAATVREYDSWPDEAPPLAVVSRSLDLDFDGGVFDGGRTIVVTCAAAPEDRLKRAAERADVLLTGETFADIGPALDELAGRGHQRMLCEGGPRLLAQVAAAGWLHELCLTLSPMVTAGDATRVMNGPVLETPQRMRLVHAIPDGDYLFTRYVVEP</sequence>
<evidence type="ECO:0000259" key="4">
    <source>
        <dbReference type="Pfam" id="PF01872"/>
    </source>
</evidence>
<accession>A0ABV9U9U7</accession>
<evidence type="ECO:0000313" key="5">
    <source>
        <dbReference type="EMBL" id="MFC4913355.1"/>
    </source>
</evidence>
<dbReference type="PANTHER" id="PTHR38011:SF7">
    <property type="entry name" value="2,5-DIAMINO-6-RIBOSYLAMINO-4(3H)-PYRIMIDINONE 5'-PHOSPHATE REDUCTASE"/>
    <property type="match status" value="1"/>
</dbReference>
<evidence type="ECO:0000256" key="3">
    <source>
        <dbReference type="ARBA" id="ARBA00023002"/>
    </source>
</evidence>
<reference evidence="6" key="1">
    <citation type="journal article" date="2019" name="Int. J. Syst. Evol. Microbiol.">
        <title>The Global Catalogue of Microorganisms (GCM) 10K type strain sequencing project: providing services to taxonomists for standard genome sequencing and annotation.</title>
        <authorList>
            <consortium name="The Broad Institute Genomics Platform"/>
            <consortium name="The Broad Institute Genome Sequencing Center for Infectious Disease"/>
            <person name="Wu L."/>
            <person name="Ma J."/>
        </authorList>
    </citation>
    <scope>NUCLEOTIDE SEQUENCE [LARGE SCALE GENOMIC DNA]</scope>
    <source>
        <strain evidence="6">KLKA75</strain>
    </source>
</reference>
<feature type="domain" description="Bacterial bifunctional deaminase-reductase C-terminal" evidence="4">
    <location>
        <begin position="17"/>
        <end position="202"/>
    </location>
</feature>
<keyword evidence="6" id="KW-1185">Reference proteome</keyword>
<dbReference type="RefSeq" id="WP_378264193.1">
    <property type="nucleotide sequence ID" value="NZ_JBHSIT010000016.1"/>
</dbReference>
<comment type="pathway">
    <text evidence="1">Cofactor biosynthesis; riboflavin biosynthesis.</text>
</comment>
<gene>
    <name evidence="5" type="ORF">ACFPCY_39075</name>
</gene>
<dbReference type="InterPro" id="IPR024072">
    <property type="entry name" value="DHFR-like_dom_sf"/>
</dbReference>
<dbReference type="EMBL" id="JBHSIT010000016">
    <property type="protein sequence ID" value="MFC4913355.1"/>
    <property type="molecule type" value="Genomic_DNA"/>
</dbReference>
<dbReference type="InterPro" id="IPR002734">
    <property type="entry name" value="RibDG_C"/>
</dbReference>
<dbReference type="Pfam" id="PF01872">
    <property type="entry name" value="RibD_C"/>
    <property type="match status" value="1"/>
</dbReference>
<keyword evidence="2" id="KW-0521">NADP</keyword>
<dbReference type="Proteomes" id="UP001595872">
    <property type="component" value="Unassembled WGS sequence"/>
</dbReference>
<proteinExistence type="predicted"/>
<comment type="caution">
    <text evidence="5">The sequence shown here is derived from an EMBL/GenBank/DDBJ whole genome shotgun (WGS) entry which is preliminary data.</text>
</comment>
<evidence type="ECO:0000256" key="1">
    <source>
        <dbReference type="ARBA" id="ARBA00005104"/>
    </source>
</evidence>